<dbReference type="InterPro" id="IPR026992">
    <property type="entry name" value="DIOX_N"/>
</dbReference>
<keyword evidence="1" id="KW-0408">Iron</keyword>
<feature type="domain" description="Fe2OG dioxygenase" evidence="2">
    <location>
        <begin position="163"/>
        <end position="269"/>
    </location>
</feature>
<dbReference type="RefSeq" id="XP_018991540.1">
    <property type="nucleotide sequence ID" value="XM_019140389.1"/>
</dbReference>
<gene>
    <name evidence="3" type="ORF">L202_05969</name>
</gene>
<proteinExistence type="inferred from homology"/>
<accession>A0A1E3HI38</accession>
<dbReference type="Gene3D" id="2.60.120.330">
    <property type="entry name" value="B-lactam Antibiotic, Isopenicillin N Synthase, Chain"/>
    <property type="match status" value="2"/>
</dbReference>
<dbReference type="Pfam" id="PF03171">
    <property type="entry name" value="2OG-FeII_Oxy"/>
    <property type="match status" value="1"/>
</dbReference>
<dbReference type="GO" id="GO:0046872">
    <property type="term" value="F:metal ion binding"/>
    <property type="evidence" value="ECO:0007669"/>
    <property type="project" value="UniProtKB-KW"/>
</dbReference>
<dbReference type="Proteomes" id="UP000094065">
    <property type="component" value="Unassembled WGS sequence"/>
</dbReference>
<comment type="similarity">
    <text evidence="1">Belongs to the iron/ascorbate-dependent oxidoreductase family.</text>
</comment>
<reference evidence="3 4" key="1">
    <citation type="submission" date="2016-06" db="EMBL/GenBank/DDBJ databases">
        <title>Evolution of pathogenesis and genome organization in the Tremellales.</title>
        <authorList>
            <person name="Cuomo C."/>
            <person name="Litvintseva A."/>
            <person name="Heitman J."/>
            <person name="Chen Y."/>
            <person name="Sun S."/>
            <person name="Springer D."/>
            <person name="Dromer F."/>
            <person name="Young S."/>
            <person name="Zeng Q."/>
            <person name="Chapman S."/>
            <person name="Gujja S."/>
            <person name="Saif S."/>
            <person name="Birren B."/>
        </authorList>
    </citation>
    <scope>NUCLEOTIDE SEQUENCE [LARGE SCALE GENOMIC DNA]</scope>
    <source>
        <strain evidence="3 4">CBS 6039</strain>
    </source>
</reference>
<dbReference type="GO" id="GO:0016491">
    <property type="term" value="F:oxidoreductase activity"/>
    <property type="evidence" value="ECO:0007669"/>
    <property type="project" value="UniProtKB-KW"/>
</dbReference>
<dbReference type="AlphaFoldDB" id="A0A1E3HI38"/>
<comment type="caution">
    <text evidence="3">The sequence shown here is derived from an EMBL/GenBank/DDBJ whole genome shotgun (WGS) entry which is preliminary data.</text>
</comment>
<name>A0A1E3HI38_9TREE</name>
<dbReference type="Pfam" id="PF14226">
    <property type="entry name" value="DIOX_N"/>
    <property type="match status" value="1"/>
</dbReference>
<keyword evidence="1" id="KW-0560">Oxidoreductase</keyword>
<sequence length="314" mass="35234">MSALAKLSETLSNADFKSIPIIDLTDARSADEEKRRVVAMSIREACLNAGFFYIKNHGVSEDVVDATFSQSKMFFDAPAEIKKSVDITKSENFRGYMGLLVSNNDPSVSTKGDMHEAFNLGLDPSLDPSSFDQIVKEGELKHSENLWPSEEIWDGAGEFTKHPAAIMRLLFYHALGEKEADELMPGIGSHTDFECFTILRQSFCDVPSALQVQNRRGEWIDAPYIPETFVVNIGDQFARWTNDIFVSTRHRVLPALAKDRYSIPFFFGCDHDVPLLPPDTCVTVERPARYPVVTAGAYVFDRLSKAYKVERSSL</sequence>
<dbReference type="EMBL" id="AWGJ01000009">
    <property type="protein sequence ID" value="ODN76009.1"/>
    <property type="molecule type" value="Genomic_DNA"/>
</dbReference>
<dbReference type="GeneID" id="30157278"/>
<organism evidence="3 4">
    <name type="scientific">Cryptococcus amylolentus CBS 6039</name>
    <dbReference type="NCBI Taxonomy" id="1295533"/>
    <lineage>
        <taxon>Eukaryota</taxon>
        <taxon>Fungi</taxon>
        <taxon>Dikarya</taxon>
        <taxon>Basidiomycota</taxon>
        <taxon>Agaricomycotina</taxon>
        <taxon>Tremellomycetes</taxon>
        <taxon>Tremellales</taxon>
        <taxon>Cryptococcaceae</taxon>
        <taxon>Cryptococcus</taxon>
    </lineage>
</organism>
<keyword evidence="1" id="KW-0479">Metal-binding</keyword>
<dbReference type="InterPro" id="IPR005123">
    <property type="entry name" value="Oxoglu/Fe-dep_dioxygenase_dom"/>
</dbReference>
<keyword evidence="4" id="KW-1185">Reference proteome</keyword>
<evidence type="ECO:0000259" key="2">
    <source>
        <dbReference type="PROSITE" id="PS51471"/>
    </source>
</evidence>
<evidence type="ECO:0000313" key="4">
    <source>
        <dbReference type="Proteomes" id="UP000094065"/>
    </source>
</evidence>
<protein>
    <recommendedName>
        <fullName evidence="2">Fe2OG dioxygenase domain-containing protein</fullName>
    </recommendedName>
</protein>
<dbReference type="InterPro" id="IPR027443">
    <property type="entry name" value="IPNS-like_sf"/>
</dbReference>
<dbReference type="PROSITE" id="PS51471">
    <property type="entry name" value="FE2OG_OXY"/>
    <property type="match status" value="1"/>
</dbReference>
<dbReference type="PANTHER" id="PTHR47990">
    <property type="entry name" value="2-OXOGLUTARATE (2OG) AND FE(II)-DEPENDENT OXYGENASE SUPERFAMILY PROTEIN-RELATED"/>
    <property type="match status" value="1"/>
</dbReference>
<dbReference type="SUPFAM" id="SSF51197">
    <property type="entry name" value="Clavaminate synthase-like"/>
    <property type="match status" value="1"/>
</dbReference>
<dbReference type="InterPro" id="IPR050231">
    <property type="entry name" value="Iron_ascorbate_oxido_reductase"/>
</dbReference>
<evidence type="ECO:0000256" key="1">
    <source>
        <dbReference type="RuleBase" id="RU003682"/>
    </source>
</evidence>
<dbReference type="InterPro" id="IPR044861">
    <property type="entry name" value="IPNS-like_FE2OG_OXY"/>
</dbReference>
<dbReference type="STRING" id="1295533.A0A1E3HI38"/>
<dbReference type="OrthoDB" id="288590at2759"/>
<evidence type="ECO:0000313" key="3">
    <source>
        <dbReference type="EMBL" id="ODN76009.1"/>
    </source>
</evidence>